<name>F2TWP6_SALR5</name>
<dbReference type="Gene3D" id="1.20.140.30">
    <property type="entry name" value="MOB kinase activator"/>
    <property type="match status" value="1"/>
</dbReference>
<proteinExistence type="predicted"/>
<dbReference type="AlphaFoldDB" id="F2TWP6"/>
<dbReference type="PANTHER" id="PTHR22599">
    <property type="entry name" value="MPS ONE BINDER KINASE ACTIVATOR-LIKE MOB"/>
    <property type="match status" value="1"/>
</dbReference>
<dbReference type="Proteomes" id="UP000007799">
    <property type="component" value="Unassembled WGS sequence"/>
</dbReference>
<dbReference type="OrthoDB" id="8170117at2759"/>
<dbReference type="OMA" id="WIEIRIN"/>
<dbReference type="RefSeq" id="XP_004999061.1">
    <property type="nucleotide sequence ID" value="XM_004999004.1"/>
</dbReference>
<reference evidence="1" key="1">
    <citation type="submission" date="2009-08" db="EMBL/GenBank/DDBJ databases">
        <title>Annotation of Salpingoeca rosetta.</title>
        <authorList>
            <consortium name="The Broad Institute Genome Sequencing Platform"/>
            <person name="Russ C."/>
            <person name="Cuomo C."/>
            <person name="Burger G."/>
            <person name="Gray M.W."/>
            <person name="Holland P.W.H."/>
            <person name="King N."/>
            <person name="Lang F.B.F."/>
            <person name="Roger A.J."/>
            <person name="Ruiz-Trillo I."/>
            <person name="Young S.K."/>
            <person name="Zeng Q."/>
            <person name="Gargeya S."/>
            <person name="Alvarado L."/>
            <person name="Berlin A."/>
            <person name="Chapman S.B."/>
            <person name="Chen Z."/>
            <person name="Freedman E."/>
            <person name="Gellesch M."/>
            <person name="Goldberg J."/>
            <person name="Griggs A."/>
            <person name="Gujja S."/>
            <person name="Heilman E."/>
            <person name="Heiman D."/>
            <person name="Howarth C."/>
            <person name="Mehta T."/>
            <person name="Neiman D."/>
            <person name="Pearson M."/>
            <person name="Roberts A."/>
            <person name="Saif S."/>
            <person name="Shea T."/>
            <person name="Shenoy N."/>
            <person name="Sisk P."/>
            <person name="Stolte C."/>
            <person name="Sykes S."/>
            <person name="White J."/>
            <person name="Yandava C."/>
            <person name="Haas B."/>
            <person name="Nusbaum C."/>
            <person name="Birren B."/>
        </authorList>
    </citation>
    <scope>NUCLEOTIDE SEQUENCE [LARGE SCALE GENOMIC DNA]</scope>
    <source>
        <strain evidence="1">ATCC 50818</strain>
    </source>
</reference>
<dbReference type="SUPFAM" id="SSF101152">
    <property type="entry name" value="Mob1/phocein"/>
    <property type="match status" value="1"/>
</dbReference>
<evidence type="ECO:0000313" key="2">
    <source>
        <dbReference type="Proteomes" id="UP000007799"/>
    </source>
</evidence>
<dbReference type="FunFam" id="1.20.140.30:FF:000001">
    <property type="entry name" value="MOB kinase activator 1A"/>
    <property type="match status" value="1"/>
</dbReference>
<accession>F2TWP6</accession>
<keyword evidence="2" id="KW-1185">Reference proteome</keyword>
<evidence type="ECO:0000313" key="1">
    <source>
        <dbReference type="EMBL" id="EGD72492.1"/>
    </source>
</evidence>
<dbReference type="InParanoid" id="F2TWP6"/>
<dbReference type="InterPro" id="IPR036703">
    <property type="entry name" value="MOB_kinase_act_sf"/>
</dbReference>
<dbReference type="eggNOG" id="KOG1903">
    <property type="taxonomic scope" value="Eukaryota"/>
</dbReference>
<dbReference type="KEGG" id="sre:PTSG_00518"/>
<dbReference type="Pfam" id="PF03637">
    <property type="entry name" value="Mob1_phocein"/>
    <property type="match status" value="1"/>
</dbReference>
<organism evidence="2">
    <name type="scientific">Salpingoeca rosetta (strain ATCC 50818 / BSB-021)</name>
    <dbReference type="NCBI Taxonomy" id="946362"/>
    <lineage>
        <taxon>Eukaryota</taxon>
        <taxon>Choanoflagellata</taxon>
        <taxon>Craspedida</taxon>
        <taxon>Salpingoecidae</taxon>
        <taxon>Salpingoeca</taxon>
    </lineage>
</organism>
<dbReference type="SMART" id="SM01388">
    <property type="entry name" value="Mob1_phocein"/>
    <property type="match status" value="1"/>
</dbReference>
<protein>
    <submittedName>
        <fullName evidence="1">MOB1 protein</fullName>
    </submittedName>
</protein>
<dbReference type="EMBL" id="GL832955">
    <property type="protein sequence ID" value="EGD72492.1"/>
    <property type="molecule type" value="Genomic_DNA"/>
</dbReference>
<sequence length="214" mass="25193">MFRGAKTFRPKKNFKEGTLRYELHKKASASLNAGMDLKGCVQLPEGEDLNEWLAMHVVDFFNRINLIYGTVCDDCTDESCPVMSGGPQYEYAWKDDVHYKKPTVVSAPKYITLLMEWIETLINDEKVFPPEAHIPFPKNFHKIVQQIFKRLFRVFVHVYYHHFDRLTTIGAEAHINTCYKHFYYFVRTFDLVPEKELLPLRELTRQLLPKEDAL</sequence>
<dbReference type="InterPro" id="IPR005301">
    <property type="entry name" value="MOB_kinase_act_fam"/>
</dbReference>
<gene>
    <name evidence="1" type="ORF">PTSG_00518</name>
</gene>
<dbReference type="FunCoup" id="F2TWP6">
    <property type="interactions" value="1263"/>
</dbReference>
<dbReference type="GeneID" id="16067595"/>
<dbReference type="STRING" id="946362.F2TWP6"/>